<dbReference type="AlphaFoldDB" id="A0A2T0RXL8"/>
<protein>
    <recommendedName>
        <fullName evidence="3">Nodulation protein Z (NodZ)</fullName>
    </recommendedName>
</protein>
<reference evidence="1 2" key="1">
    <citation type="submission" date="2018-03" db="EMBL/GenBank/DDBJ databases">
        <title>Genomic Encyclopedia of Archaeal and Bacterial Type Strains, Phase II (KMG-II): from individual species to whole genera.</title>
        <authorList>
            <person name="Goeker M."/>
        </authorList>
    </citation>
    <scope>NUCLEOTIDE SEQUENCE [LARGE SCALE GENOMIC DNA]</scope>
    <source>
        <strain evidence="1 2">DSM 29328</strain>
    </source>
</reference>
<accession>A0A2T0RXL8</accession>
<evidence type="ECO:0000313" key="1">
    <source>
        <dbReference type="EMBL" id="PRY25936.1"/>
    </source>
</evidence>
<dbReference type="EMBL" id="PVTD01000001">
    <property type="protein sequence ID" value="PRY25936.1"/>
    <property type="molecule type" value="Genomic_DNA"/>
</dbReference>
<gene>
    <name evidence="1" type="ORF">CLV78_10126</name>
</gene>
<evidence type="ECO:0008006" key="3">
    <source>
        <dbReference type="Google" id="ProtNLM"/>
    </source>
</evidence>
<keyword evidence="2" id="KW-1185">Reference proteome</keyword>
<comment type="caution">
    <text evidence="1">The sequence shown here is derived from an EMBL/GenBank/DDBJ whole genome shotgun (WGS) entry which is preliminary data.</text>
</comment>
<proteinExistence type="predicted"/>
<evidence type="ECO:0000313" key="2">
    <source>
        <dbReference type="Proteomes" id="UP000239480"/>
    </source>
</evidence>
<name>A0A2T0RXL8_9RHOB</name>
<dbReference type="OrthoDB" id="1432594at2"/>
<sequence length="332" mass="36893">MSEIALQDQATRDPSWHTPQDIWWSGPAYGLGNRLLAVASALACTRDEIIHFPWLINPPCPGRYQDVLAPHARLVCTDSRQEDWPAVDTSPWDPSLIYPAFCQARTTTLPPDAFWTGFVHAVRSLPFHDHLIAAATGWRVAQASPYLVGVHIRRTDRINHVKLGLVRFERSWHSKDNELPPLQTALYTRATPETVARVENTAIWAMIALRRIFRKGLKVAVFADDTVQRDAFIAAGRRFGFRPSDFADPPANAAARSRPRVGKRRETGLSDAALEILCLSKCDAIVQNNRASSFSLVAAIVGAKPILSGTTRYTFWHDCVAATGRAPNDPNL</sequence>
<dbReference type="RefSeq" id="WP_146136610.1">
    <property type="nucleotide sequence ID" value="NZ_PVTD01000001.1"/>
</dbReference>
<dbReference type="Proteomes" id="UP000239480">
    <property type="component" value="Unassembled WGS sequence"/>
</dbReference>
<organism evidence="1 2">
    <name type="scientific">Aliiruegeria haliotis</name>
    <dbReference type="NCBI Taxonomy" id="1280846"/>
    <lineage>
        <taxon>Bacteria</taxon>
        <taxon>Pseudomonadati</taxon>
        <taxon>Pseudomonadota</taxon>
        <taxon>Alphaproteobacteria</taxon>
        <taxon>Rhodobacterales</taxon>
        <taxon>Roseobacteraceae</taxon>
        <taxon>Aliiruegeria</taxon>
    </lineage>
</organism>